<dbReference type="FunFam" id="2.60.40.10:FF:000107">
    <property type="entry name" value="Myosin, light chain kinase a"/>
    <property type="match status" value="1"/>
</dbReference>
<dbReference type="InterPro" id="IPR036179">
    <property type="entry name" value="Ig-like_dom_sf"/>
</dbReference>
<accession>A0A0J7KKS2</accession>
<dbReference type="SUPFAM" id="SSF48726">
    <property type="entry name" value="Immunoglobulin"/>
    <property type="match status" value="4"/>
</dbReference>
<comment type="similarity">
    <text evidence="1">Belongs to the protein kinase superfamily. CAMK Ser/Thr protein kinase family.</text>
</comment>
<keyword evidence="4" id="KW-0067">ATP-binding</keyword>
<dbReference type="Gene3D" id="3.30.200.20">
    <property type="entry name" value="Phosphorylase Kinase, domain 1"/>
    <property type="match status" value="1"/>
</dbReference>
<dbReference type="Pfam" id="PF07679">
    <property type="entry name" value="I-set"/>
    <property type="match status" value="3"/>
</dbReference>
<evidence type="ECO:0000259" key="8">
    <source>
        <dbReference type="PROSITE" id="PS50853"/>
    </source>
</evidence>
<dbReference type="AlphaFoldDB" id="A0A0J7KKS2"/>
<protein>
    <submittedName>
        <fullName evidence="9">Myosin light chain smooth muscle</fullName>
    </submittedName>
</protein>
<dbReference type="PROSITE" id="PS50011">
    <property type="entry name" value="PROTEIN_KINASE_DOM"/>
    <property type="match status" value="1"/>
</dbReference>
<feature type="domain" description="Ig-like" evidence="7">
    <location>
        <begin position="75"/>
        <end position="164"/>
    </location>
</feature>
<evidence type="ECO:0000259" key="7">
    <source>
        <dbReference type="PROSITE" id="PS50835"/>
    </source>
</evidence>
<dbReference type="InterPro" id="IPR011009">
    <property type="entry name" value="Kinase-like_dom_sf"/>
</dbReference>
<organism evidence="9 10">
    <name type="scientific">Lasius niger</name>
    <name type="common">Black garden ant</name>
    <dbReference type="NCBI Taxonomy" id="67767"/>
    <lineage>
        <taxon>Eukaryota</taxon>
        <taxon>Metazoa</taxon>
        <taxon>Ecdysozoa</taxon>
        <taxon>Arthropoda</taxon>
        <taxon>Hexapoda</taxon>
        <taxon>Insecta</taxon>
        <taxon>Pterygota</taxon>
        <taxon>Neoptera</taxon>
        <taxon>Endopterygota</taxon>
        <taxon>Hymenoptera</taxon>
        <taxon>Apocrita</taxon>
        <taxon>Aculeata</taxon>
        <taxon>Formicoidea</taxon>
        <taxon>Formicidae</taxon>
        <taxon>Formicinae</taxon>
        <taxon>Lasius</taxon>
        <taxon>Lasius</taxon>
    </lineage>
</organism>
<dbReference type="PANTHER" id="PTHR47633:SF7">
    <property type="entry name" value="TITIN HOMOLOG"/>
    <property type="match status" value="1"/>
</dbReference>
<feature type="non-terminal residue" evidence="9">
    <location>
        <position position="1"/>
    </location>
</feature>
<evidence type="ECO:0000313" key="10">
    <source>
        <dbReference type="Proteomes" id="UP000036403"/>
    </source>
</evidence>
<dbReference type="SUPFAM" id="SSF49265">
    <property type="entry name" value="Fibronectin type III"/>
    <property type="match status" value="1"/>
</dbReference>
<dbReference type="SMART" id="SM00409">
    <property type="entry name" value="IG"/>
    <property type="match status" value="4"/>
</dbReference>
<dbReference type="SUPFAM" id="SSF56112">
    <property type="entry name" value="Protein kinase-like (PK-like)"/>
    <property type="match status" value="1"/>
</dbReference>
<feature type="compositionally biased region" description="Basic and acidic residues" evidence="5">
    <location>
        <begin position="1130"/>
        <end position="1147"/>
    </location>
</feature>
<dbReference type="InterPro" id="IPR017441">
    <property type="entry name" value="Protein_kinase_ATP_BS"/>
</dbReference>
<dbReference type="InterPro" id="IPR003598">
    <property type="entry name" value="Ig_sub2"/>
</dbReference>
<dbReference type="PANTHER" id="PTHR47633">
    <property type="entry name" value="IMMUNOGLOBULIN"/>
    <property type="match status" value="1"/>
</dbReference>
<evidence type="ECO:0000256" key="2">
    <source>
        <dbReference type="ARBA" id="ARBA00022737"/>
    </source>
</evidence>
<dbReference type="InterPro" id="IPR003599">
    <property type="entry name" value="Ig_sub"/>
</dbReference>
<dbReference type="Pfam" id="PF00041">
    <property type="entry name" value="fn3"/>
    <property type="match status" value="1"/>
</dbReference>
<dbReference type="CDD" id="cd00096">
    <property type="entry name" value="Ig"/>
    <property type="match status" value="2"/>
</dbReference>
<name>A0A0J7KKS2_LASNI</name>
<dbReference type="GO" id="GO:0030154">
    <property type="term" value="P:cell differentiation"/>
    <property type="evidence" value="ECO:0007669"/>
    <property type="project" value="UniProtKB-ARBA"/>
</dbReference>
<dbReference type="InterPro" id="IPR003961">
    <property type="entry name" value="FN3_dom"/>
</dbReference>
<dbReference type="CDD" id="cd00063">
    <property type="entry name" value="FN3"/>
    <property type="match status" value="1"/>
</dbReference>
<dbReference type="OrthoDB" id="6070751at2759"/>
<dbReference type="GO" id="GO:0005524">
    <property type="term" value="F:ATP binding"/>
    <property type="evidence" value="ECO:0007669"/>
    <property type="project" value="UniProtKB-UniRule"/>
</dbReference>
<dbReference type="STRING" id="67767.A0A0J7KKS2"/>
<keyword evidence="10" id="KW-1185">Reference proteome</keyword>
<dbReference type="InterPro" id="IPR036116">
    <property type="entry name" value="FN3_sf"/>
</dbReference>
<feature type="domain" description="Ig-like" evidence="7">
    <location>
        <begin position="192"/>
        <end position="347"/>
    </location>
</feature>
<dbReference type="SMART" id="SM00060">
    <property type="entry name" value="FN3"/>
    <property type="match status" value="1"/>
</dbReference>
<dbReference type="FunFam" id="1.10.510.10:FF:000594">
    <property type="entry name" value="Myosin light chain kinase isoform-III"/>
    <property type="match status" value="1"/>
</dbReference>
<dbReference type="PROSITE" id="PS50835">
    <property type="entry name" value="IG_LIKE"/>
    <property type="match status" value="3"/>
</dbReference>
<dbReference type="PROSITE" id="PS50853">
    <property type="entry name" value="FN3"/>
    <property type="match status" value="1"/>
</dbReference>
<dbReference type="Pfam" id="PF13927">
    <property type="entry name" value="Ig_3"/>
    <property type="match status" value="1"/>
</dbReference>
<feature type="region of interest" description="Disordered" evidence="5">
    <location>
        <begin position="1129"/>
        <end position="1149"/>
    </location>
</feature>
<dbReference type="PaxDb" id="67767-A0A0J7KKS2"/>
<evidence type="ECO:0000256" key="4">
    <source>
        <dbReference type="PROSITE-ProRule" id="PRU10141"/>
    </source>
</evidence>
<dbReference type="InterPro" id="IPR013783">
    <property type="entry name" value="Ig-like_fold"/>
</dbReference>
<evidence type="ECO:0000256" key="3">
    <source>
        <dbReference type="ARBA" id="ARBA00023319"/>
    </source>
</evidence>
<dbReference type="InterPro" id="IPR007110">
    <property type="entry name" value="Ig-like_dom"/>
</dbReference>
<dbReference type="EMBL" id="LBMM01006149">
    <property type="protein sequence ID" value="KMQ90877.1"/>
    <property type="molecule type" value="Genomic_DNA"/>
</dbReference>
<dbReference type="PROSITE" id="PS00107">
    <property type="entry name" value="PROTEIN_KINASE_ATP"/>
    <property type="match status" value="1"/>
</dbReference>
<evidence type="ECO:0000313" key="9">
    <source>
        <dbReference type="EMBL" id="KMQ90877.1"/>
    </source>
</evidence>
<evidence type="ECO:0000259" key="6">
    <source>
        <dbReference type="PROSITE" id="PS50011"/>
    </source>
</evidence>
<feature type="domain" description="Ig-like" evidence="7">
    <location>
        <begin position="434"/>
        <end position="520"/>
    </location>
</feature>
<dbReference type="InterPro" id="IPR000719">
    <property type="entry name" value="Prot_kinase_dom"/>
</dbReference>
<dbReference type="Gene3D" id="1.10.510.10">
    <property type="entry name" value="Transferase(Phosphotransferase) domain 1"/>
    <property type="match status" value="1"/>
</dbReference>
<gene>
    <name evidence="9" type="ORF">RF55_9317</name>
</gene>
<dbReference type="GO" id="GO:0004672">
    <property type="term" value="F:protein kinase activity"/>
    <property type="evidence" value="ECO:0007669"/>
    <property type="project" value="InterPro"/>
</dbReference>
<sequence>PDYYKDAPHFRLVDAGPQYRLEIPYAKLDFTGTYSVIARNCHGEAKAVISLQIYAKGQGKEERTQKSHGKVMTLPIIKRELRDLRCCDGDAVSLECKVYATPEPPLIRWERGGKIIAMIGDFAAEFDGETARLSIQHVYPEDEGEYTCVAYNDLGKAYTSACLVVDDGREFRSPQVLPRGGTSSKRPKVCPPKFYAVPHNRLVQEGETVRFQCAVVGHPAPWVRWDKNGTIVTPSARISIKERDDVKILEIADVMREDAALYRVTAENDFGRIEASARLEVISTPPFTVTWSKDGRELPDNDYYRCIIYGDGGVALRLSEIRPQDAGEYTCVVRNDFGVASCNSLFAVQDYKDVPKLASQFTKTPLSVIAVKGATACFCARTQCERIMEFIWTINGKDARENTKCKKTEQFHWDINAVSNEECAESLLEELMKAMIIKDPADVAVFRGNSAVLRITYQGRPEPRVKWLRVNRELQPDEKVRIISGDGTSCLTLDDVTYNDAGKYEVSVENSLGKERRFFSLAVEGPPEPVADKPSVNLSTGQATIVWRSPPYDGGRTVIGYTVEAKHAGESTWTIIAKSCHSLSHTVSSAETNSVTPGESYRFRVRAENIHGLSDPSMESDLVRIPKQGETMLQEEEEDEFEPSFAARIVEPEEGKFFGERYKVLEELGKGRYGIVKKVIEQATGMSFAAKFVRTIKAKDREQVREEIKIMNALRHPKLLLLAAAYESPRETVLITEYISGGELFERVVADDFTLTERDSILFIRQICQGVEYMHKNKIVHLDLKIKLIDFGLAQTLKSDTPIRVFFGTPEFIPPEIISYEPIGTESDMWSVGVICYVLLTGLSPFMGDNDAETFANITRADYDLEDEAFDAISNNAKDFISGLLIKRKELRMSATQCLEHPWIAQHAATMSRIVLPTEKLKKFIIRRKWQKTGNAIRALGRMAILSAYSRRSPTATAESSPTLEQRFEMQYSDDRPKSIRTAVDEDTEHIVTSAKEDFAETESWTRSTYVTEVNTEIQKTPTKEESLNGISNQIEEKTSKLHIELIPKVQDVTARLEIFASKESEKSDKELIEKSSQVHTIPKSQALRKVFRGDSRDSGIGDCGSSQMISSLQIDELGKESTIVEEVDHETHNRESERTMRKEENRQSSTAGILVSLAQDKKTSLLHDTGIIAGNDKVATKSDVTKASCETNPVLKVADENTNARILSGRNRDRFLPTGNVSRTAKIFERESGTSKSDNSQVPERAYPALVTGKPHNDRIQKAFAFWNK</sequence>
<feature type="domain" description="Fibronectin type-III" evidence="8">
    <location>
        <begin position="526"/>
        <end position="628"/>
    </location>
</feature>
<dbReference type="SMART" id="SM00408">
    <property type="entry name" value="IGc2"/>
    <property type="match status" value="4"/>
</dbReference>
<dbReference type="InterPro" id="IPR013098">
    <property type="entry name" value="Ig_I-set"/>
</dbReference>
<evidence type="ECO:0000256" key="1">
    <source>
        <dbReference type="ARBA" id="ARBA00006692"/>
    </source>
</evidence>
<feature type="domain" description="Protein kinase" evidence="6">
    <location>
        <begin position="662"/>
        <end position="904"/>
    </location>
</feature>
<feature type="binding site" evidence="4">
    <location>
        <position position="691"/>
    </location>
    <ligand>
        <name>ATP</name>
        <dbReference type="ChEBI" id="CHEBI:30616"/>
    </ligand>
</feature>
<comment type="caution">
    <text evidence="9">The sequence shown here is derived from an EMBL/GenBank/DDBJ whole genome shotgun (WGS) entry which is preliminary data.</text>
</comment>
<dbReference type="Gene3D" id="2.60.40.10">
    <property type="entry name" value="Immunoglobulins"/>
    <property type="match status" value="5"/>
</dbReference>
<dbReference type="GO" id="GO:0009653">
    <property type="term" value="P:anatomical structure morphogenesis"/>
    <property type="evidence" value="ECO:0007669"/>
    <property type="project" value="UniProtKB-ARBA"/>
</dbReference>
<keyword evidence="4" id="KW-0547">Nucleotide-binding</keyword>
<dbReference type="Proteomes" id="UP000036403">
    <property type="component" value="Unassembled WGS sequence"/>
</dbReference>
<dbReference type="FunFam" id="2.60.40.10:FF:001452">
    <property type="entry name" value="Uncharacterized protein, isoform F"/>
    <property type="match status" value="1"/>
</dbReference>
<dbReference type="FunFam" id="2.60.40.10:FF:000612">
    <property type="entry name" value="palladin isoform X1"/>
    <property type="match status" value="1"/>
</dbReference>
<keyword evidence="2" id="KW-0677">Repeat</keyword>
<reference evidence="9 10" key="1">
    <citation type="submission" date="2015-04" db="EMBL/GenBank/DDBJ databases">
        <title>Lasius niger genome sequencing.</title>
        <authorList>
            <person name="Konorov E.A."/>
            <person name="Nikitin M.A."/>
            <person name="Kirill M.V."/>
            <person name="Chang P."/>
        </authorList>
    </citation>
    <scope>NUCLEOTIDE SEQUENCE [LARGE SCALE GENOMIC DNA]</scope>
    <source>
        <tissue evidence="9">Whole</tissue>
    </source>
</reference>
<proteinExistence type="inferred from homology"/>
<dbReference type="Pfam" id="PF00069">
    <property type="entry name" value="Pkinase"/>
    <property type="match status" value="1"/>
</dbReference>
<evidence type="ECO:0000256" key="5">
    <source>
        <dbReference type="SAM" id="MobiDB-lite"/>
    </source>
</evidence>
<keyword evidence="3" id="KW-0393">Immunoglobulin domain</keyword>